<dbReference type="SUPFAM" id="SSF55811">
    <property type="entry name" value="Nudix"/>
    <property type="match status" value="1"/>
</dbReference>
<proteinExistence type="predicted"/>
<dbReference type="InterPro" id="IPR050662">
    <property type="entry name" value="Sec-metab_biosynth-thioest"/>
</dbReference>
<evidence type="ECO:0000259" key="1">
    <source>
        <dbReference type="PROSITE" id="PS51462"/>
    </source>
</evidence>
<dbReference type="Gene3D" id="3.90.79.10">
    <property type="entry name" value="Nucleoside Triphosphate Pyrophosphohydrolase"/>
    <property type="match status" value="1"/>
</dbReference>
<dbReference type="GO" id="GO:0016787">
    <property type="term" value="F:hydrolase activity"/>
    <property type="evidence" value="ECO:0007669"/>
    <property type="project" value="UniProtKB-KW"/>
</dbReference>
<dbReference type="CDD" id="cd18870">
    <property type="entry name" value="NUDIX_AcylCoAdiphos_Nudt19"/>
    <property type="match status" value="1"/>
</dbReference>
<feature type="domain" description="Nudix hydrolase" evidence="1">
    <location>
        <begin position="1"/>
        <end position="206"/>
    </location>
</feature>
<organism evidence="2 3">
    <name type="scientific">Cupriavidus pauculus</name>
    <dbReference type="NCBI Taxonomy" id="82633"/>
    <lineage>
        <taxon>Bacteria</taxon>
        <taxon>Pseudomonadati</taxon>
        <taxon>Pseudomonadota</taxon>
        <taxon>Betaproteobacteria</taxon>
        <taxon>Burkholderiales</taxon>
        <taxon>Burkholderiaceae</taxon>
        <taxon>Cupriavidus</taxon>
    </lineage>
</organism>
<dbReference type="Gene3D" id="1.10.10.10">
    <property type="entry name" value="Winged helix-like DNA-binding domain superfamily/Winged helix DNA-binding domain"/>
    <property type="match status" value="1"/>
</dbReference>
<evidence type="ECO:0000313" key="2">
    <source>
        <dbReference type="EMBL" id="PLP96211.1"/>
    </source>
</evidence>
<comment type="caution">
    <text evidence="2">The sequence shown here is derived from an EMBL/GenBank/DDBJ whole genome shotgun (WGS) entry which is preliminary data.</text>
</comment>
<dbReference type="CDD" id="cd16278">
    <property type="entry name" value="metallo-hydrolase-like_MBL-fold"/>
    <property type="match status" value="1"/>
</dbReference>
<dbReference type="InterPro" id="IPR001279">
    <property type="entry name" value="Metallo-B-lactamas"/>
</dbReference>
<gene>
    <name evidence="2" type="ORF">CYJ10_33460</name>
</gene>
<dbReference type="InterPro" id="IPR000086">
    <property type="entry name" value="NUDIX_hydrolase_dom"/>
</dbReference>
<dbReference type="AlphaFoldDB" id="A0A2N5C1X4"/>
<accession>A0A2N5C1X4</accession>
<dbReference type="Pfam" id="PF17778">
    <property type="entry name" value="WHD_BLACT"/>
    <property type="match status" value="1"/>
</dbReference>
<reference evidence="2 3" key="1">
    <citation type="submission" date="2017-12" db="EMBL/GenBank/DDBJ databases">
        <title>Genome sequence of the active heterotrophic nitrifier-denitrifier, Cupriavidus pauculus UM1.</title>
        <authorList>
            <person name="Putonti C."/>
            <person name="Castignetti D."/>
        </authorList>
    </citation>
    <scope>NUCLEOTIDE SEQUENCE [LARGE SCALE GENOMIC DNA]</scope>
    <source>
        <strain evidence="2 3">UM1</strain>
    </source>
</reference>
<dbReference type="InterPro" id="IPR015797">
    <property type="entry name" value="NUDIX_hydrolase-like_dom_sf"/>
</dbReference>
<dbReference type="PANTHER" id="PTHR23131">
    <property type="entry name" value="ENDORIBONUCLEASE LACTB2"/>
    <property type="match status" value="1"/>
</dbReference>
<dbReference type="InterPro" id="IPR041516">
    <property type="entry name" value="LACTB2_WH"/>
</dbReference>
<keyword evidence="2" id="KW-0378">Hydrolase</keyword>
<dbReference type="SUPFAM" id="SSF56281">
    <property type="entry name" value="Metallo-hydrolase/oxidoreductase"/>
    <property type="match status" value="1"/>
</dbReference>
<dbReference type="PANTHER" id="PTHR23131:SF0">
    <property type="entry name" value="ENDORIBONUCLEASE LACTB2"/>
    <property type="match status" value="1"/>
</dbReference>
<dbReference type="OrthoDB" id="9788263at2"/>
<name>A0A2N5C1X4_9BURK</name>
<sequence length="545" mass="59574">MRFAASMLVLRDGPQGMEILMMRRPQRDDDRSAGAFVFPGGVLDAQDATLHPLCAGLDDAAASARLQVPANGLDYYLCAVREAFEEANLLFAYDASGQMVRLDDLGAEIHQQLREAASYGGKGLAHVCEMLGLRLAVDQLAYCAYWLTPPGLPKRFDTRFFMAVLPAGQTAIHDGVEAVEHRWMRPADVVDPANNLTLVNATRKILQSIAHFETAQACFDYARQQRQIALVMPRLAHGPKGQRPVMPEEPSYAEIARIDPDGAGHGRYALEPGLAVKLSARVWRVTANNGNVMTGPGTNTYFVAGADNQWAVIDPGPDDAAHFEAVMAAAPGPVKWILVTHTHLDHSPGSVRLREATAAPVWGRTTDVVDRQDQTFRPDHRPAHGDRIALGPQTTLRVIHTPGHASNHLCFFLEEEKTLFTGDHVMQGSTVVINPPDGDMRAYLASLQALLNEDIEWIAPGHGFLMPRPHDAIRLLIRHRMQREAKVMNALRAVAPADIGTLVASVYDDVPASKHPIAQRSLMAHLRKLEADGVAGEAGGLWKLL</sequence>
<dbReference type="EMBL" id="PJRP01000035">
    <property type="protein sequence ID" value="PLP96211.1"/>
    <property type="molecule type" value="Genomic_DNA"/>
</dbReference>
<dbReference type="SMART" id="SM00849">
    <property type="entry name" value="Lactamase_B"/>
    <property type="match status" value="1"/>
</dbReference>
<evidence type="ECO:0000313" key="3">
    <source>
        <dbReference type="Proteomes" id="UP000234341"/>
    </source>
</evidence>
<dbReference type="Pfam" id="PF00753">
    <property type="entry name" value="Lactamase_B"/>
    <property type="match status" value="1"/>
</dbReference>
<dbReference type="Proteomes" id="UP000234341">
    <property type="component" value="Unassembled WGS sequence"/>
</dbReference>
<dbReference type="PROSITE" id="PS51462">
    <property type="entry name" value="NUDIX"/>
    <property type="match status" value="1"/>
</dbReference>
<dbReference type="InterPro" id="IPR036388">
    <property type="entry name" value="WH-like_DNA-bd_sf"/>
</dbReference>
<dbReference type="InterPro" id="IPR036866">
    <property type="entry name" value="RibonucZ/Hydroxyglut_hydro"/>
</dbReference>
<protein>
    <submittedName>
        <fullName evidence="2">NUDIX hydrolase</fullName>
    </submittedName>
</protein>
<dbReference type="Gene3D" id="3.60.15.10">
    <property type="entry name" value="Ribonuclease Z/Hydroxyacylglutathione hydrolase-like"/>
    <property type="match status" value="1"/>
</dbReference>
<dbReference type="STRING" id="82633.GCA_000974605_00147"/>